<keyword evidence="3" id="KW-0156">Chromatin regulator</keyword>
<evidence type="ECO:0000256" key="2">
    <source>
        <dbReference type="ARBA" id="ARBA00022737"/>
    </source>
</evidence>
<keyword evidence="4" id="KW-0805">Transcription regulation</keyword>
<evidence type="ECO:0000256" key="3">
    <source>
        <dbReference type="ARBA" id="ARBA00022853"/>
    </source>
</evidence>
<keyword evidence="6" id="KW-0804">Transcription</keyword>
<feature type="compositionally biased region" description="Polar residues" evidence="8">
    <location>
        <begin position="730"/>
        <end position="746"/>
    </location>
</feature>
<organism evidence="9">
    <name type="scientific">Puccinia triticina (isolate 1-1 / race 1 (BBBD))</name>
    <name type="common">Brown leaf rust fungus</name>
    <dbReference type="NCBI Taxonomy" id="630390"/>
    <lineage>
        <taxon>Eukaryota</taxon>
        <taxon>Fungi</taxon>
        <taxon>Dikarya</taxon>
        <taxon>Basidiomycota</taxon>
        <taxon>Pucciniomycotina</taxon>
        <taxon>Pucciniomycetes</taxon>
        <taxon>Pucciniales</taxon>
        <taxon>Pucciniaceae</taxon>
        <taxon>Puccinia</taxon>
    </lineage>
</organism>
<keyword evidence="2" id="KW-0677">Repeat</keyword>
<gene>
    <name evidence="9" type="ORF">PTTG_26739</name>
</gene>
<dbReference type="AlphaFoldDB" id="A0A180GTB1"/>
<feature type="region of interest" description="Disordered" evidence="8">
    <location>
        <begin position="1075"/>
        <end position="1143"/>
    </location>
</feature>
<evidence type="ECO:0000256" key="1">
    <source>
        <dbReference type="ARBA" id="ARBA00004123"/>
    </source>
</evidence>
<dbReference type="GO" id="GO:0003682">
    <property type="term" value="F:chromatin binding"/>
    <property type="evidence" value="ECO:0007669"/>
    <property type="project" value="TreeGrafter"/>
</dbReference>
<reference evidence="10" key="4">
    <citation type="submission" date="2025-05" db="UniProtKB">
        <authorList>
            <consortium name="EnsemblFungi"/>
        </authorList>
    </citation>
    <scope>IDENTIFICATION</scope>
    <source>
        <strain evidence="10">isolate 1-1 / race 1 (BBBD)</strain>
    </source>
</reference>
<reference evidence="10 11" key="3">
    <citation type="journal article" date="2017" name="G3 (Bethesda)">
        <title>Comparative analysis highlights variable genome content of wheat rusts and divergence of the mating loci.</title>
        <authorList>
            <person name="Cuomo C.A."/>
            <person name="Bakkeren G."/>
            <person name="Khalil H.B."/>
            <person name="Panwar V."/>
            <person name="Joly D."/>
            <person name="Linning R."/>
            <person name="Sakthikumar S."/>
            <person name="Song X."/>
            <person name="Adiconis X."/>
            <person name="Fan L."/>
            <person name="Goldberg J.M."/>
            <person name="Levin J.Z."/>
            <person name="Young S."/>
            <person name="Zeng Q."/>
            <person name="Anikster Y."/>
            <person name="Bruce M."/>
            <person name="Wang M."/>
            <person name="Yin C."/>
            <person name="McCallum B."/>
            <person name="Szabo L.J."/>
            <person name="Hulbert S."/>
            <person name="Chen X."/>
            <person name="Fellers J.P."/>
        </authorList>
    </citation>
    <scope>NUCLEOTIDE SEQUENCE</scope>
    <source>
        <strain evidence="11">Isolate 1-1 / race 1 (BBBD)</strain>
        <strain evidence="10">isolate 1-1 / race 1 (BBBD)</strain>
    </source>
</reference>
<dbReference type="Gene3D" id="1.20.920.10">
    <property type="entry name" value="Bromodomain-like"/>
    <property type="match status" value="1"/>
</dbReference>
<dbReference type="Proteomes" id="UP000005240">
    <property type="component" value="Unassembled WGS sequence"/>
</dbReference>
<reference evidence="9" key="1">
    <citation type="submission" date="2009-11" db="EMBL/GenBank/DDBJ databases">
        <authorList>
            <consortium name="The Broad Institute Genome Sequencing Platform"/>
            <person name="Ward D."/>
            <person name="Feldgarden M."/>
            <person name="Earl A."/>
            <person name="Young S.K."/>
            <person name="Zeng Q."/>
            <person name="Koehrsen M."/>
            <person name="Alvarado L."/>
            <person name="Berlin A."/>
            <person name="Bochicchio J."/>
            <person name="Borenstein D."/>
            <person name="Chapman S.B."/>
            <person name="Chen Z."/>
            <person name="Engels R."/>
            <person name="Freedman E."/>
            <person name="Gellesch M."/>
            <person name="Goldberg J."/>
            <person name="Griggs A."/>
            <person name="Gujja S."/>
            <person name="Heilman E."/>
            <person name="Heiman D."/>
            <person name="Hepburn T."/>
            <person name="Howarth C."/>
            <person name="Jen D."/>
            <person name="Larson L."/>
            <person name="Lewis B."/>
            <person name="Mehta T."/>
            <person name="Park D."/>
            <person name="Pearson M."/>
            <person name="Roberts A."/>
            <person name="Saif S."/>
            <person name="Shea T."/>
            <person name="Shenoy N."/>
            <person name="Sisk P."/>
            <person name="Stolte C."/>
            <person name="Sykes S."/>
            <person name="Thomson T."/>
            <person name="Walk T."/>
            <person name="White J."/>
            <person name="Yandava C."/>
            <person name="Izard J."/>
            <person name="Baranova O.V."/>
            <person name="Blanton J.M."/>
            <person name="Tanner A.C."/>
            <person name="Dewhirst F.E."/>
            <person name="Haas B."/>
            <person name="Nusbaum C."/>
            <person name="Birren B."/>
        </authorList>
    </citation>
    <scope>NUCLEOTIDE SEQUENCE [LARGE SCALE GENOMIC DNA]</scope>
    <source>
        <strain evidence="9">1-1 BBBD Race 1</strain>
    </source>
</reference>
<dbReference type="GO" id="GO:0016586">
    <property type="term" value="C:RSC-type complex"/>
    <property type="evidence" value="ECO:0007669"/>
    <property type="project" value="InterPro"/>
</dbReference>
<sequence length="1143" mass="126835">MDPAILIHAVTNAQALVKHSARLTPTSAFPRHHQLGCAVVICACFESQTETDILASVFRKPAALNYQTLFNAIQEPRSLEAVRNDLVSGKYGSAKAFYIDLKSVYSTLAVLSQIAPGIWKAAKTMDSFTDDAWMTVVSLQAEKVENGELENPLPDAHQLFATPDAADDPRPPCLADTPVEAVLESLSGRLTAAARAQLPSNRTGEGPPRLALALPTSTADALADDPEIEVLYPPAASLKRLRTPERCPHPPSPSSLDTLLPPSATKRARLEHDHGVDELGWLRPVERINLPKALDLLILLLHTILDHPRFVICGTTHVCRYGYNPILHQLTRLSAAKFDPIQAPRHTPLALAPLPTPLEQTQLPLQKPPARAGARAKPADDARFAFPRAMSDPLGVPGSHHHQLRADPSTALPRRASEFNPRTTTSMEVPSPISLLDPCLTEPPSAPPPPPTAADIPVPHTADPPLLPSFHTAQDARQAPVPEGAEGMDRQRVDLQEQNQLTQNQQQPQLQQQQLLQQQQQQLQLLQLQQQQQQLQQQQQQEQQQQQQQQEQQQQQQQQQQEQQQPQQQQLSQHQRQQQQQQHLQQLEERQRQYKQLQQVQQIQSSQRHRQIEAAQQQLQRQRQQHEQQLRQLQVQQQGQQQEKPRPTPAPAAAKQQYALLDRQHVPNNQQRAAGQQAGVGSFGQRPQQAQTPQHSPLQVHIPLQQPGPPGQHQTTAQQFDLRQGLHYSPRSNHVQNSPSAGQLTSPRLPLGTPKLSPHPHPGSSYPAGVNGAVNGKEPSQFESRAGSQVLNSSPTGPTREPTQSVSSPTLGPPYPRGSQQAQIGRYMLGSAPAPGTDPTVKWLTSLLDYAPPGEPAEIPLSWIYAEFQKHCARVGADAGLSMPALADKILAAFSRSPSLPPATLANSNSTNPVIRGLRPRPHPPPPSAGYPRQQVDGPSSTPTMQHESWPRIRNESVLSVNEEHRSLRETLRHEIYQEFATSYHQSLEHQLERQQKEIEIMKADLQWIKGFLVSQSKTQKQTASAEHQLLTTVQQQVQSQASLLQQALQAPTAPVSGPGKHPSAQGLSADGYARQQQQFKTHQHHQQQLQLHHQRLHTQQHLHSPQLATPHHPSPDTLKQNHHQQQHSLAPDRPSSFAHFPH</sequence>
<evidence type="ECO:0000313" key="11">
    <source>
        <dbReference type="Proteomes" id="UP000005240"/>
    </source>
</evidence>
<dbReference type="SUPFAM" id="SSF47370">
    <property type="entry name" value="Bromodomain"/>
    <property type="match status" value="1"/>
</dbReference>
<dbReference type="OrthoDB" id="2504646at2759"/>
<dbReference type="GO" id="GO:0006338">
    <property type="term" value="P:chromatin remodeling"/>
    <property type="evidence" value="ECO:0007669"/>
    <property type="project" value="InterPro"/>
</dbReference>
<feature type="compositionally biased region" description="Polar residues" evidence="8">
    <location>
        <begin position="685"/>
        <end position="697"/>
    </location>
</feature>
<evidence type="ECO:0000256" key="5">
    <source>
        <dbReference type="ARBA" id="ARBA00023117"/>
    </source>
</evidence>
<reference evidence="9" key="2">
    <citation type="submission" date="2016-05" db="EMBL/GenBank/DDBJ databases">
        <title>Comparative analysis highlights variable genome content of wheat rusts and divergence of the mating loci.</title>
        <authorList>
            <person name="Cuomo C.A."/>
            <person name="Bakkeren G."/>
            <person name="Szabo L."/>
            <person name="Khalil H."/>
            <person name="Joly D."/>
            <person name="Goldberg J."/>
            <person name="Young S."/>
            <person name="Zeng Q."/>
            <person name="Fellers J."/>
        </authorList>
    </citation>
    <scope>NUCLEOTIDE SEQUENCE [LARGE SCALE GENOMIC DNA]</scope>
    <source>
        <strain evidence="9">1-1 BBBD Race 1</strain>
    </source>
</reference>
<comment type="subcellular location">
    <subcellularLocation>
        <location evidence="1">Nucleus</location>
    </subcellularLocation>
</comment>
<feature type="compositionally biased region" description="Polar residues" evidence="8">
    <location>
        <begin position="781"/>
        <end position="810"/>
    </location>
</feature>
<keyword evidence="11" id="KW-1185">Reference proteome</keyword>
<dbReference type="InterPro" id="IPR036427">
    <property type="entry name" value="Bromodomain-like_sf"/>
</dbReference>
<feature type="region of interest" description="Disordered" evidence="8">
    <location>
        <begin position="614"/>
        <end position="655"/>
    </location>
</feature>
<keyword evidence="5" id="KW-0103">Bromodomain</keyword>
<dbReference type="STRING" id="630390.A0A180GTB1"/>
<dbReference type="PANTHER" id="PTHR16062:SF21">
    <property type="entry name" value="CHROMATIN STRUCTURE-REMODELING COMPLEX SUBUNIT RSC1-RELATED"/>
    <property type="match status" value="1"/>
</dbReference>
<dbReference type="InterPro" id="IPR037382">
    <property type="entry name" value="Rsc/polybromo"/>
</dbReference>
<evidence type="ECO:0000313" key="10">
    <source>
        <dbReference type="EnsemblFungi" id="PTTG_26739-t43_1-p1"/>
    </source>
</evidence>
<keyword evidence="7" id="KW-0539">Nucleus</keyword>
<evidence type="ECO:0000256" key="8">
    <source>
        <dbReference type="SAM" id="MobiDB-lite"/>
    </source>
</evidence>
<evidence type="ECO:0000256" key="6">
    <source>
        <dbReference type="ARBA" id="ARBA00023163"/>
    </source>
</evidence>
<evidence type="ECO:0000256" key="7">
    <source>
        <dbReference type="ARBA" id="ARBA00023242"/>
    </source>
</evidence>
<name>A0A180GTB1_PUCT1</name>
<feature type="region of interest" description="Disordered" evidence="8">
    <location>
        <begin position="1049"/>
        <end position="1068"/>
    </location>
</feature>
<evidence type="ECO:0000313" key="9">
    <source>
        <dbReference type="EMBL" id="OAV95213.1"/>
    </source>
</evidence>
<dbReference type="EnsemblFungi" id="PTTG_26739-t43_1">
    <property type="protein sequence ID" value="PTTG_26739-t43_1-p1"/>
    <property type="gene ID" value="PTTG_26739"/>
</dbReference>
<evidence type="ECO:0000256" key="4">
    <source>
        <dbReference type="ARBA" id="ARBA00023015"/>
    </source>
</evidence>
<dbReference type="EMBL" id="ADAS02000031">
    <property type="protein sequence ID" value="OAV95213.1"/>
    <property type="molecule type" value="Genomic_DNA"/>
</dbReference>
<dbReference type="PANTHER" id="PTHR16062">
    <property type="entry name" value="SWI/SNF-RELATED"/>
    <property type="match status" value="1"/>
</dbReference>
<feature type="region of interest" description="Disordered" evidence="8">
    <location>
        <begin position="242"/>
        <end position="261"/>
    </location>
</feature>
<feature type="region of interest" description="Disordered" evidence="8">
    <location>
        <begin position="900"/>
        <end position="953"/>
    </location>
</feature>
<feature type="region of interest" description="Disordered" evidence="8">
    <location>
        <begin position="389"/>
        <end position="480"/>
    </location>
</feature>
<feature type="compositionally biased region" description="Polar residues" evidence="8">
    <location>
        <begin position="937"/>
        <end position="947"/>
    </location>
</feature>
<feature type="compositionally biased region" description="Low complexity" evidence="8">
    <location>
        <begin position="670"/>
        <end position="680"/>
    </location>
</feature>
<accession>A0A180GTB1</accession>
<dbReference type="VEuPathDB" id="FungiDB:PTTG_26739"/>
<feature type="compositionally biased region" description="Low complexity" evidence="8">
    <location>
        <begin position="630"/>
        <end position="642"/>
    </location>
</feature>
<proteinExistence type="predicted"/>
<feature type="region of interest" description="Disordered" evidence="8">
    <location>
        <begin position="669"/>
        <end position="820"/>
    </location>
</feature>
<protein>
    <submittedName>
        <fullName evidence="10">Bromo domain-containing protein</fullName>
    </submittedName>
</protein>
<dbReference type="GO" id="GO:0006368">
    <property type="term" value="P:transcription elongation by RNA polymerase II"/>
    <property type="evidence" value="ECO:0007669"/>
    <property type="project" value="TreeGrafter"/>
</dbReference>
<feature type="compositionally biased region" description="Low complexity" evidence="8">
    <location>
        <begin position="1076"/>
        <end position="1092"/>
    </location>
</feature>